<evidence type="ECO:0000313" key="3">
    <source>
        <dbReference type="Proteomes" id="UP001595816"/>
    </source>
</evidence>
<reference evidence="3" key="1">
    <citation type="journal article" date="2019" name="Int. J. Syst. Evol. Microbiol.">
        <title>The Global Catalogue of Microorganisms (GCM) 10K type strain sequencing project: providing services to taxonomists for standard genome sequencing and annotation.</title>
        <authorList>
            <consortium name="The Broad Institute Genomics Platform"/>
            <consortium name="The Broad Institute Genome Sequencing Center for Infectious Disease"/>
            <person name="Wu L."/>
            <person name="Ma J."/>
        </authorList>
    </citation>
    <scope>NUCLEOTIDE SEQUENCE [LARGE SCALE GENOMIC DNA]</scope>
    <source>
        <strain evidence="3">CGMCC 4.7289</strain>
    </source>
</reference>
<dbReference type="RefSeq" id="WP_253751336.1">
    <property type="nucleotide sequence ID" value="NZ_JAMZDZ010000001.1"/>
</dbReference>
<dbReference type="EMBL" id="JBHSAY010000029">
    <property type="protein sequence ID" value="MFC4136210.1"/>
    <property type="molecule type" value="Genomic_DNA"/>
</dbReference>
<keyword evidence="3" id="KW-1185">Reference proteome</keyword>
<evidence type="ECO:0000313" key="2">
    <source>
        <dbReference type="EMBL" id="MFC4136210.1"/>
    </source>
</evidence>
<proteinExistence type="predicted"/>
<organism evidence="2 3">
    <name type="scientific">Hamadaea flava</name>
    <dbReference type="NCBI Taxonomy" id="1742688"/>
    <lineage>
        <taxon>Bacteria</taxon>
        <taxon>Bacillati</taxon>
        <taxon>Actinomycetota</taxon>
        <taxon>Actinomycetes</taxon>
        <taxon>Micromonosporales</taxon>
        <taxon>Micromonosporaceae</taxon>
        <taxon>Hamadaea</taxon>
    </lineage>
</organism>
<protein>
    <submittedName>
        <fullName evidence="2">Uncharacterized protein</fullName>
    </submittedName>
</protein>
<gene>
    <name evidence="2" type="ORF">ACFOZ4_36855</name>
</gene>
<sequence>MTAPRHLRAASWKLAADIRDEWLHVGLACGPADRSAAEHALTRVYASMGRSRPEFVWVRSPREAQPLVRDLPTLAGLYAWITAPPPDADPPLASDLATVVARLRWRMDDRIDTPAFDPKPPKRKKGEPWPDHPVDRAIDFGVPFVEILRKHVRDELFLQLIRAYAAPAKQSLGEPSPVCWFGQQEAHWIAYYDVWRQLGLADFGPALDAQLDVWGDLARSAGWFWPGEQACVVAERPARPGVYADGFTIP</sequence>
<comment type="caution">
    <text evidence="2">The sequence shown here is derived from an EMBL/GenBank/DDBJ whole genome shotgun (WGS) entry which is preliminary data.</text>
</comment>
<accession>A0ABV8LZK8</accession>
<dbReference type="Proteomes" id="UP001595816">
    <property type="component" value="Unassembled WGS sequence"/>
</dbReference>
<evidence type="ECO:0000256" key="1">
    <source>
        <dbReference type="SAM" id="MobiDB-lite"/>
    </source>
</evidence>
<name>A0ABV8LZK8_9ACTN</name>
<feature type="region of interest" description="Disordered" evidence="1">
    <location>
        <begin position="111"/>
        <end position="130"/>
    </location>
</feature>